<keyword evidence="1" id="KW-0175">Coiled coil</keyword>
<feature type="region of interest" description="Disordered" evidence="2">
    <location>
        <begin position="123"/>
        <end position="143"/>
    </location>
</feature>
<dbReference type="STRING" id="316055.RPE_4002"/>
<feature type="coiled-coil region" evidence="1">
    <location>
        <begin position="13"/>
        <end position="47"/>
    </location>
</feature>
<evidence type="ECO:0000256" key="1">
    <source>
        <dbReference type="SAM" id="Coils"/>
    </source>
</evidence>
<proteinExistence type="predicted"/>
<dbReference type="KEGG" id="rpe:RPE_4002"/>
<evidence type="ECO:0000313" key="3">
    <source>
        <dbReference type="EMBL" id="ABJ07928.1"/>
    </source>
</evidence>
<accession>Q07JF6</accession>
<organism evidence="3">
    <name type="scientific">Rhodopseudomonas palustris (strain BisA53)</name>
    <dbReference type="NCBI Taxonomy" id="316055"/>
    <lineage>
        <taxon>Bacteria</taxon>
        <taxon>Pseudomonadati</taxon>
        <taxon>Pseudomonadota</taxon>
        <taxon>Alphaproteobacteria</taxon>
        <taxon>Hyphomicrobiales</taxon>
        <taxon>Nitrobacteraceae</taxon>
        <taxon>Rhodopseudomonas</taxon>
    </lineage>
</organism>
<name>Q07JF6_RHOP5</name>
<dbReference type="HOGENOM" id="CLU_1668054_0_0_5"/>
<evidence type="ECO:0000256" key="2">
    <source>
        <dbReference type="SAM" id="MobiDB-lite"/>
    </source>
</evidence>
<dbReference type="EMBL" id="CP000463">
    <property type="protein sequence ID" value="ABJ07928.1"/>
    <property type="molecule type" value="Genomic_DNA"/>
</dbReference>
<gene>
    <name evidence="3" type="ordered locus">RPE_4002</name>
</gene>
<reference evidence="3" key="1">
    <citation type="submission" date="2006-09" db="EMBL/GenBank/DDBJ databases">
        <title>Complete sequence of Rhodopseudomonas palustris BisA53.</title>
        <authorList>
            <consortium name="US DOE Joint Genome Institute"/>
            <person name="Copeland A."/>
            <person name="Lucas S."/>
            <person name="Lapidus A."/>
            <person name="Barry K."/>
            <person name="Detter J.C."/>
            <person name="Glavina del Rio T."/>
            <person name="Hammon N."/>
            <person name="Israni S."/>
            <person name="Dalin E."/>
            <person name="Tice H."/>
            <person name="Pitluck S."/>
            <person name="Chain P."/>
            <person name="Malfatti S."/>
            <person name="Shin M."/>
            <person name="Vergez L."/>
            <person name="Schmutz J."/>
            <person name="Larimer F."/>
            <person name="Land M."/>
            <person name="Hauser L."/>
            <person name="Pelletier D.A."/>
            <person name="Kyrpides N."/>
            <person name="Kim E."/>
            <person name="Harwood C.S."/>
            <person name="Oda Y."/>
            <person name="Richardson P."/>
        </authorList>
    </citation>
    <scope>NUCLEOTIDE SEQUENCE [LARGE SCALE GENOMIC DNA]</scope>
    <source>
        <strain evidence="3">BisA53</strain>
    </source>
</reference>
<protein>
    <submittedName>
        <fullName evidence="3">Uncharacterized protein</fullName>
    </submittedName>
</protein>
<sequence length="158" mass="17868">MCNLGNGNYDRRLKSRQDELSILDKTKADLEKKLASRKVDVQTLETRIAESRRRAETRRAASAAAAAEIALLRERHSVTKAELAIIEADNEVLSQDLAKHMAHTRQTEIASRAIQDGALAAADHREIQESEARNREEGEKLDRRISEMRRRLARAAEN</sequence>
<dbReference type="AlphaFoldDB" id="Q07JF6"/>